<evidence type="ECO:0000256" key="2">
    <source>
        <dbReference type="ARBA" id="ARBA00022833"/>
    </source>
</evidence>
<feature type="region of interest" description="Disordered" evidence="8">
    <location>
        <begin position="1"/>
        <end position="38"/>
    </location>
</feature>
<dbReference type="InterPro" id="IPR001138">
    <property type="entry name" value="Zn2Cys6_DnaBD"/>
</dbReference>
<evidence type="ECO:0000256" key="7">
    <source>
        <dbReference type="ARBA" id="ARBA00040903"/>
    </source>
</evidence>
<feature type="compositionally biased region" description="Basic and acidic residues" evidence="8">
    <location>
        <begin position="155"/>
        <end position="169"/>
    </location>
</feature>
<dbReference type="PROSITE" id="PS00463">
    <property type="entry name" value="ZN2_CY6_FUNGAL_1"/>
    <property type="match status" value="1"/>
</dbReference>
<dbReference type="PROSITE" id="PS50048">
    <property type="entry name" value="ZN2_CY6_FUNGAL_2"/>
    <property type="match status" value="1"/>
</dbReference>
<feature type="compositionally biased region" description="Low complexity" evidence="8">
    <location>
        <begin position="597"/>
        <end position="611"/>
    </location>
</feature>
<feature type="compositionally biased region" description="Low complexity" evidence="8">
    <location>
        <begin position="368"/>
        <end position="381"/>
    </location>
</feature>
<dbReference type="AlphaFoldDB" id="A0A8S0X0H2"/>
<dbReference type="OrthoDB" id="10261408at2759"/>
<keyword evidence="5" id="KW-0804">Transcription</keyword>
<accession>A0A8S0X0H2</accession>
<evidence type="ECO:0000259" key="9">
    <source>
        <dbReference type="PROSITE" id="PS50048"/>
    </source>
</evidence>
<organism evidence="10 11">
    <name type="scientific">Cyclocybe aegerita</name>
    <name type="common">Black poplar mushroom</name>
    <name type="synonym">Agrocybe aegerita</name>
    <dbReference type="NCBI Taxonomy" id="1973307"/>
    <lineage>
        <taxon>Eukaryota</taxon>
        <taxon>Fungi</taxon>
        <taxon>Dikarya</taxon>
        <taxon>Basidiomycota</taxon>
        <taxon>Agaricomycotina</taxon>
        <taxon>Agaricomycetes</taxon>
        <taxon>Agaricomycetidae</taxon>
        <taxon>Agaricales</taxon>
        <taxon>Agaricineae</taxon>
        <taxon>Bolbitiaceae</taxon>
        <taxon>Cyclocybe</taxon>
    </lineage>
</organism>
<feature type="domain" description="Zn(2)-C6 fungal-type" evidence="9">
    <location>
        <begin position="243"/>
        <end position="273"/>
    </location>
</feature>
<sequence>MVASANADIYSPFQPPLLSEEGPQSSEEGSGLHSPVFGAQYSAHGDSFRYQHDQLDVHHPAAPAPAMIAPGYDGYAHPHHHHSLNAAQQPPMLDSALELPNSNSSSARQVTFASQQFPIGPRNNHNQLGIDFRGPPPLSSSSSSTGIDFRYSPPTERRLPGGPSHDHSYARQPGSSSSSGGGMPSLEADHRNALVNNTPTTRSGPSPSNAANTTAQSGSGTSNPTASSSSTARKETTAPVVIACRQCRSRKIRCDSTRPVCNNCVRRSNECEYDLVPKRRGPDKRPGTRQRSCKKRPADGSAPPPPKRKRTSGPATGDRAEQEGLSPHQLQQQQQQEDLSPQHLQQQQIQQQRDYYAHLPPPSLHQQSSTSISASASASASRAKENDLGLKRSSPGSRQQLDHRYQDLHYPSPYHQGQGPPPSPTDLRIPPPSSASGSEVSHHYKHELSAPYRRTSSYMQYDQGSYTKPSYPRQLDVNTFAFPDTHHSPSHISHLGSAGTAMRGRPTSTGMGTSSSTSMGTGGITTSSTERELEMEMEMRRWWERILRSYSTHDIAAEVNFLVNNTGHLLSFINVDYLVRRLQYEFGEHSHSHSHSHNTQSHHNNHTNNQHQHNHNQHNQHQQRIQPAFVYAVLAMAKLMKSSKLEGGAAGLAQATELAGCAHQAYEDALVGGWRDVSLAEAALILALFESSAHPQYSATRAASALLALDSVIKDLNLTTSDLHFPDATRFHADTVPIIITDAPFDEMEVRCACLSLGALSPPGTLSPGTLTSGALNSGSLDPDTLNPSALSPDADPFINRPHQLPWSAAWTEQEVREEERRRVVWSALSLVSEYVAQCETFNEAPGRFWITEAANYALFFPGEILDRYAPAYQVRDGLCAKESVYALFCRAMLLWNFCNRFREPSRDEERAEQAQEAFLEAQAIEDALNAHRCNLDTTIMYTCREYLHNTRMLVAQAFRGSFHGLNNGKTTPGPIFKRKQAEDWLFYEDQVISRVNTLIHHLAGPAGQQLTRRPFRITWFINQLAICIVLWNHDRTLEDALKLGKLILNPIDVLNELWPCAVIRHRCESLRQQLVEACHAVGMEGPLAPHFTIPPILRGPR</sequence>
<dbReference type="Pfam" id="PF00172">
    <property type="entry name" value="Zn_clus"/>
    <property type="match status" value="1"/>
</dbReference>
<feature type="compositionally biased region" description="Low complexity" evidence="8">
    <location>
        <begin position="507"/>
        <end position="528"/>
    </location>
</feature>
<keyword evidence="6" id="KW-0539">Nucleus</keyword>
<name>A0A8S0X0H2_CYCAE</name>
<evidence type="ECO:0000256" key="8">
    <source>
        <dbReference type="SAM" id="MobiDB-lite"/>
    </source>
</evidence>
<feature type="compositionally biased region" description="Pro residues" evidence="8">
    <location>
        <begin position="419"/>
        <end position="433"/>
    </location>
</feature>
<dbReference type="InterPro" id="IPR050335">
    <property type="entry name" value="ERT1_acuK_gluconeogen_tf"/>
</dbReference>
<evidence type="ECO:0000256" key="6">
    <source>
        <dbReference type="ARBA" id="ARBA00023242"/>
    </source>
</evidence>
<feature type="region of interest" description="Disordered" evidence="8">
    <location>
        <begin position="116"/>
        <end position="237"/>
    </location>
</feature>
<feature type="region of interest" description="Disordered" evidence="8">
    <location>
        <begin position="589"/>
        <end position="622"/>
    </location>
</feature>
<keyword evidence="2" id="KW-0862">Zinc</keyword>
<dbReference type="Proteomes" id="UP000467700">
    <property type="component" value="Unassembled WGS sequence"/>
</dbReference>
<dbReference type="PANTHER" id="PTHR47659:SF7">
    <property type="entry name" value="FUNGAL TRANSCRIPTIONAL REGULATORY PROTEIN, N-TERMINAL DOMAIN-CONTAINING PROTEIN"/>
    <property type="match status" value="1"/>
</dbReference>
<dbReference type="SMART" id="SM00066">
    <property type="entry name" value="GAL4"/>
    <property type="match status" value="1"/>
</dbReference>
<keyword evidence="11" id="KW-1185">Reference proteome</keyword>
<evidence type="ECO:0000313" key="11">
    <source>
        <dbReference type="Proteomes" id="UP000467700"/>
    </source>
</evidence>
<dbReference type="EMBL" id="CACVBS010000089">
    <property type="protein sequence ID" value="CAA7270286.1"/>
    <property type="molecule type" value="Genomic_DNA"/>
</dbReference>
<keyword evidence="1" id="KW-0479">Metal-binding</keyword>
<keyword evidence="4" id="KW-0238">DNA-binding</keyword>
<dbReference type="CDD" id="cd00067">
    <property type="entry name" value="GAL4"/>
    <property type="match status" value="1"/>
</dbReference>
<gene>
    <name evidence="10" type="ORF">AAE3_LOCUS12532</name>
</gene>
<dbReference type="PANTHER" id="PTHR47659">
    <property type="entry name" value="ZN(II)2CYS6 TRANSCRIPTION FACTOR (EUROFUNG)-RELATED"/>
    <property type="match status" value="1"/>
</dbReference>
<feature type="region of interest" description="Disordered" evidence="8">
    <location>
        <begin position="488"/>
        <end position="529"/>
    </location>
</feature>
<dbReference type="SUPFAM" id="SSF57701">
    <property type="entry name" value="Zn2/Cys6 DNA-binding domain"/>
    <property type="match status" value="1"/>
</dbReference>
<keyword evidence="3" id="KW-0805">Transcription regulation</keyword>
<feature type="region of interest" description="Disordered" evidence="8">
    <location>
        <begin position="276"/>
        <end position="449"/>
    </location>
</feature>
<dbReference type="InterPro" id="IPR036864">
    <property type="entry name" value="Zn2-C6_fun-type_DNA-bd_sf"/>
</dbReference>
<dbReference type="GO" id="GO:0008270">
    <property type="term" value="F:zinc ion binding"/>
    <property type="evidence" value="ECO:0007669"/>
    <property type="project" value="InterPro"/>
</dbReference>
<feature type="compositionally biased region" description="Low complexity" evidence="8">
    <location>
        <begin position="16"/>
        <end position="32"/>
    </location>
</feature>
<evidence type="ECO:0000256" key="5">
    <source>
        <dbReference type="ARBA" id="ARBA00023163"/>
    </source>
</evidence>
<evidence type="ECO:0000256" key="1">
    <source>
        <dbReference type="ARBA" id="ARBA00022723"/>
    </source>
</evidence>
<feature type="compositionally biased region" description="Low complexity" evidence="8">
    <location>
        <begin position="323"/>
        <end position="352"/>
    </location>
</feature>
<comment type="caution">
    <text evidence="10">The sequence shown here is derived from an EMBL/GenBank/DDBJ whole genome shotgun (WGS) entry which is preliminary data.</text>
</comment>
<dbReference type="Gene3D" id="4.10.240.10">
    <property type="entry name" value="Zn(2)-C6 fungal-type DNA-binding domain"/>
    <property type="match status" value="1"/>
</dbReference>
<evidence type="ECO:0000256" key="4">
    <source>
        <dbReference type="ARBA" id="ARBA00023125"/>
    </source>
</evidence>
<feature type="compositionally biased region" description="Low complexity" evidence="8">
    <location>
        <begin position="217"/>
        <end position="231"/>
    </location>
</feature>
<reference evidence="10 11" key="1">
    <citation type="submission" date="2020-01" db="EMBL/GenBank/DDBJ databases">
        <authorList>
            <person name="Gupta K D."/>
        </authorList>
    </citation>
    <scope>NUCLEOTIDE SEQUENCE [LARGE SCALE GENOMIC DNA]</scope>
</reference>
<protein>
    <recommendedName>
        <fullName evidence="7">Transcription activator of gluconeogenesis ERT1</fullName>
    </recommendedName>
</protein>
<evidence type="ECO:0000313" key="10">
    <source>
        <dbReference type="EMBL" id="CAA7270286.1"/>
    </source>
</evidence>
<proteinExistence type="predicted"/>
<evidence type="ECO:0000256" key="3">
    <source>
        <dbReference type="ARBA" id="ARBA00023015"/>
    </source>
</evidence>
<feature type="compositionally biased region" description="Polar residues" evidence="8">
    <location>
        <begin position="194"/>
        <end position="216"/>
    </location>
</feature>
<feature type="compositionally biased region" description="Basic residues" evidence="8">
    <location>
        <begin position="278"/>
        <end position="295"/>
    </location>
</feature>
<feature type="compositionally biased region" description="Polar residues" evidence="8">
    <location>
        <begin position="116"/>
        <end position="127"/>
    </location>
</feature>
<dbReference type="GO" id="GO:0000981">
    <property type="term" value="F:DNA-binding transcription factor activity, RNA polymerase II-specific"/>
    <property type="evidence" value="ECO:0007669"/>
    <property type="project" value="InterPro"/>
</dbReference>
<dbReference type="GO" id="GO:0003677">
    <property type="term" value="F:DNA binding"/>
    <property type="evidence" value="ECO:0007669"/>
    <property type="project" value="UniProtKB-KW"/>
</dbReference>